<dbReference type="InterPro" id="IPR000045">
    <property type="entry name" value="Prepilin_IV_endopep_pep"/>
</dbReference>
<evidence type="ECO:0000313" key="4">
    <source>
        <dbReference type="EMBL" id="ACX51909.1"/>
    </source>
</evidence>
<evidence type="ECO:0000256" key="2">
    <source>
        <dbReference type="SAM" id="Phobius"/>
    </source>
</evidence>
<feature type="domain" description="Prepilin type IV endopeptidase peptidase" evidence="3">
    <location>
        <begin position="20"/>
        <end position="112"/>
    </location>
</feature>
<protein>
    <submittedName>
        <fullName evidence="4">Peptidase A24A prepilin type IV</fullName>
    </submittedName>
</protein>
<dbReference type="InterPro" id="IPR050882">
    <property type="entry name" value="Prepilin_peptidase/N-MTase"/>
</dbReference>
<comment type="similarity">
    <text evidence="1">Belongs to the peptidase A24 family.</text>
</comment>
<dbReference type="KEGG" id="adg:Adeg_0764"/>
<evidence type="ECO:0000313" key="5">
    <source>
        <dbReference type="Proteomes" id="UP000002620"/>
    </source>
</evidence>
<evidence type="ECO:0000259" key="3">
    <source>
        <dbReference type="Pfam" id="PF01478"/>
    </source>
</evidence>
<dbReference type="STRING" id="429009.Adeg_0764"/>
<proteinExistence type="inferred from homology"/>
<dbReference type="GO" id="GO:0006465">
    <property type="term" value="P:signal peptide processing"/>
    <property type="evidence" value="ECO:0007669"/>
    <property type="project" value="TreeGrafter"/>
</dbReference>
<dbReference type="GO" id="GO:0005886">
    <property type="term" value="C:plasma membrane"/>
    <property type="evidence" value="ECO:0007669"/>
    <property type="project" value="TreeGrafter"/>
</dbReference>
<gene>
    <name evidence="4" type="ordered locus">Adeg_0764</name>
</gene>
<dbReference type="PANTHER" id="PTHR30487:SF0">
    <property type="entry name" value="PREPILIN LEADER PEPTIDASE_N-METHYLTRANSFERASE-RELATED"/>
    <property type="match status" value="1"/>
</dbReference>
<dbReference type="Pfam" id="PF01478">
    <property type="entry name" value="Peptidase_A24"/>
    <property type="match status" value="1"/>
</dbReference>
<accession>C9RCD2</accession>
<feature type="transmembrane region" description="Helical" evidence="2">
    <location>
        <begin position="38"/>
        <end position="56"/>
    </location>
</feature>
<keyword evidence="2" id="KW-0812">Transmembrane</keyword>
<name>C9RCD2_AMMDK</name>
<dbReference type="Proteomes" id="UP000002620">
    <property type="component" value="Chromosome"/>
</dbReference>
<evidence type="ECO:0000256" key="1">
    <source>
        <dbReference type="ARBA" id="ARBA00005801"/>
    </source>
</evidence>
<dbReference type="eggNOG" id="COG1989">
    <property type="taxonomic scope" value="Bacteria"/>
</dbReference>
<organism evidence="4 5">
    <name type="scientific">Ammonifex degensii (strain DSM 10501 / KC4)</name>
    <dbReference type="NCBI Taxonomy" id="429009"/>
    <lineage>
        <taxon>Bacteria</taxon>
        <taxon>Bacillati</taxon>
        <taxon>Bacillota</taxon>
        <taxon>Clostridia</taxon>
        <taxon>Thermoanaerobacterales</taxon>
        <taxon>Thermoanaerobacteraceae</taxon>
        <taxon>Ammonifex</taxon>
    </lineage>
</organism>
<keyword evidence="2" id="KW-0472">Membrane</keyword>
<reference evidence="4 5" key="1">
    <citation type="submission" date="2009-10" db="EMBL/GenBank/DDBJ databases">
        <title>Complete sequence of chromosome of Ammonifex degensii KC4.</title>
        <authorList>
            <consortium name="US DOE Joint Genome Institute"/>
            <person name="Kerfeld C."/>
            <person name="Goodner B."/>
            <person name="Huber H."/>
            <person name="Stetter K."/>
            <person name="Lucas S."/>
            <person name="Copeland A."/>
            <person name="Lapidus A."/>
            <person name="Glavina del Rio T."/>
            <person name="Dalin E."/>
            <person name="Tice H."/>
            <person name="Bruce D."/>
            <person name="Goodwin L."/>
            <person name="Pitluck S."/>
            <person name="Saunders E."/>
            <person name="Brettin T."/>
            <person name="Detter J.C."/>
            <person name="Han C."/>
            <person name="Larimer F."/>
            <person name="Land M."/>
            <person name="Hauser L."/>
            <person name="Kyrpides N."/>
            <person name="Ovchinnikova G."/>
            <person name="Richardson P."/>
        </authorList>
    </citation>
    <scope>NUCLEOTIDE SEQUENCE [LARGE SCALE GENOMIC DNA]</scope>
    <source>
        <strain evidence="5">DSM 10501 / KC4</strain>
    </source>
</reference>
<dbReference type="PANTHER" id="PTHR30487">
    <property type="entry name" value="TYPE 4 PREPILIN-LIKE PROTEINS LEADER PEPTIDE-PROCESSING ENZYME"/>
    <property type="match status" value="1"/>
</dbReference>
<feature type="transmembrane region" description="Helical" evidence="2">
    <location>
        <begin position="61"/>
        <end position="79"/>
    </location>
</feature>
<sequence>MDGGLRELLCFGVGCFLPAAVGAYADLKSGVIPDKATLPVILAGLVYGLCTGHLWWGLVGFLAALALFGGAALAGGVGGGDLKLALGLGLWLGPFGFLWAVAVAGLSAFLYGAARKARKKELRLWAWRFATGAPVAGSEAVPFGPFLCLGALASFLLSPGTLHS</sequence>
<dbReference type="HOGENOM" id="CLU_057101_8_0_9"/>
<dbReference type="RefSeq" id="WP_015738787.1">
    <property type="nucleotide sequence ID" value="NC_013385.1"/>
</dbReference>
<dbReference type="AlphaFoldDB" id="C9RCD2"/>
<dbReference type="Gene3D" id="1.20.120.1220">
    <property type="match status" value="1"/>
</dbReference>
<dbReference type="EMBL" id="CP001785">
    <property type="protein sequence ID" value="ACX51909.1"/>
    <property type="molecule type" value="Genomic_DNA"/>
</dbReference>
<keyword evidence="5" id="KW-1185">Reference proteome</keyword>
<keyword evidence="2" id="KW-1133">Transmembrane helix</keyword>
<feature type="transmembrane region" description="Helical" evidence="2">
    <location>
        <begin position="91"/>
        <end position="114"/>
    </location>
</feature>
<dbReference type="GO" id="GO:0004190">
    <property type="term" value="F:aspartic-type endopeptidase activity"/>
    <property type="evidence" value="ECO:0007669"/>
    <property type="project" value="InterPro"/>
</dbReference>